<evidence type="ECO:0000313" key="2">
    <source>
        <dbReference type="EMBL" id="KAK7380544.1"/>
    </source>
</evidence>
<sequence length="386" mass="44608">MALCSNDLFEVFFRLPAKAIHKFKCVNKLICNLSEETFFTMKQGEHSLKMHDTCFFLQPELSSLMHDLKVELFPLPQNKSSSGVSNDVMNFLSKSTRVLASSKGLILCHTRSNLLSQFFICNPITKSWLPIPSPNQDQVEEEKHEVDPIMVLVECPNGYSQNYMIFYFQGPTDWSSSFPCKFFNSKEGLWQQMEKNFFAGGRNLKFNMPVCCNGAIHFISDCGTYFTRDSKFFMPYIMSYNLESGTTKMLQLPKDATWDFDDDSCDMSIFSWGKSSICLVKLLKSVFTIWILTDYESQNWLRLLMVTTEEISLSEMKPKITAFTVMNSNLLVFATESMIYNYDLSEKNYMKFEEICQHRCQSNKLYFTPYLDSFRVCGPAARSLPC</sequence>
<dbReference type="InterPro" id="IPR050796">
    <property type="entry name" value="SCF_F-box_component"/>
</dbReference>
<dbReference type="NCBIfam" id="TIGR01640">
    <property type="entry name" value="F_box_assoc_1"/>
    <property type="match status" value="1"/>
</dbReference>
<dbReference type="PANTHER" id="PTHR31672:SF13">
    <property type="entry name" value="F-BOX PROTEIN CPR30-LIKE"/>
    <property type="match status" value="1"/>
</dbReference>
<dbReference type="AlphaFoldDB" id="A0AAN9P1P3"/>
<gene>
    <name evidence="2" type="ORF">VNO78_33057</name>
</gene>
<dbReference type="EMBL" id="JAYMYS010000009">
    <property type="protein sequence ID" value="KAK7380544.1"/>
    <property type="molecule type" value="Genomic_DNA"/>
</dbReference>
<dbReference type="Proteomes" id="UP001386955">
    <property type="component" value="Unassembled WGS sequence"/>
</dbReference>
<accession>A0AAN9P1P3</accession>
<dbReference type="InterPro" id="IPR017451">
    <property type="entry name" value="F-box-assoc_interact_dom"/>
</dbReference>
<dbReference type="Pfam" id="PF08268">
    <property type="entry name" value="FBA_3"/>
    <property type="match status" value="1"/>
</dbReference>
<keyword evidence="3" id="KW-1185">Reference proteome</keyword>
<proteinExistence type="predicted"/>
<organism evidence="2 3">
    <name type="scientific">Psophocarpus tetragonolobus</name>
    <name type="common">Winged bean</name>
    <name type="synonym">Dolichos tetragonolobus</name>
    <dbReference type="NCBI Taxonomy" id="3891"/>
    <lineage>
        <taxon>Eukaryota</taxon>
        <taxon>Viridiplantae</taxon>
        <taxon>Streptophyta</taxon>
        <taxon>Embryophyta</taxon>
        <taxon>Tracheophyta</taxon>
        <taxon>Spermatophyta</taxon>
        <taxon>Magnoliopsida</taxon>
        <taxon>eudicotyledons</taxon>
        <taxon>Gunneridae</taxon>
        <taxon>Pentapetalae</taxon>
        <taxon>rosids</taxon>
        <taxon>fabids</taxon>
        <taxon>Fabales</taxon>
        <taxon>Fabaceae</taxon>
        <taxon>Papilionoideae</taxon>
        <taxon>50 kb inversion clade</taxon>
        <taxon>NPAAA clade</taxon>
        <taxon>indigoferoid/millettioid clade</taxon>
        <taxon>Phaseoleae</taxon>
        <taxon>Psophocarpus</taxon>
    </lineage>
</organism>
<protein>
    <recommendedName>
        <fullName evidence="1">F-box associated beta-propeller type 3 domain-containing protein</fullName>
    </recommendedName>
</protein>
<dbReference type="InterPro" id="IPR013187">
    <property type="entry name" value="F-box-assoc_dom_typ3"/>
</dbReference>
<evidence type="ECO:0000313" key="3">
    <source>
        <dbReference type="Proteomes" id="UP001386955"/>
    </source>
</evidence>
<comment type="caution">
    <text evidence="2">The sequence shown here is derived from an EMBL/GenBank/DDBJ whole genome shotgun (WGS) entry which is preliminary data.</text>
</comment>
<name>A0AAN9P1P3_PSOTE</name>
<evidence type="ECO:0000259" key="1">
    <source>
        <dbReference type="Pfam" id="PF08268"/>
    </source>
</evidence>
<reference evidence="2 3" key="1">
    <citation type="submission" date="2024-01" db="EMBL/GenBank/DDBJ databases">
        <title>The genomes of 5 underutilized Papilionoideae crops provide insights into root nodulation and disease resistanc.</title>
        <authorList>
            <person name="Jiang F."/>
        </authorList>
    </citation>
    <scope>NUCLEOTIDE SEQUENCE [LARGE SCALE GENOMIC DNA]</scope>
    <source>
        <strain evidence="2">DUOXIRENSHENG_FW03</strain>
        <tissue evidence="2">Leaves</tissue>
    </source>
</reference>
<dbReference type="PANTHER" id="PTHR31672">
    <property type="entry name" value="BNACNNG10540D PROTEIN"/>
    <property type="match status" value="1"/>
</dbReference>
<feature type="domain" description="F-box associated beta-propeller type 3" evidence="1">
    <location>
        <begin position="70"/>
        <end position="353"/>
    </location>
</feature>